<feature type="transmembrane region" description="Helical" evidence="8">
    <location>
        <begin position="127"/>
        <end position="147"/>
    </location>
</feature>
<evidence type="ECO:0000313" key="11">
    <source>
        <dbReference type="Proteomes" id="UP000823521"/>
    </source>
</evidence>
<keyword evidence="11" id="KW-1185">Reference proteome</keyword>
<organism evidence="10 11">
    <name type="scientific">Micromonospora echinofusca</name>
    <dbReference type="NCBI Taxonomy" id="47858"/>
    <lineage>
        <taxon>Bacteria</taxon>
        <taxon>Bacillati</taxon>
        <taxon>Actinomycetota</taxon>
        <taxon>Actinomycetes</taxon>
        <taxon>Micromonosporales</taxon>
        <taxon>Micromonosporaceae</taxon>
        <taxon>Micromonospora</taxon>
    </lineage>
</organism>
<dbReference type="InterPro" id="IPR043760">
    <property type="entry name" value="PycTM_dom"/>
</dbReference>
<name>A0ABS3VJZ4_MICEH</name>
<evidence type="ECO:0000313" key="10">
    <source>
        <dbReference type="EMBL" id="MBO4204801.1"/>
    </source>
</evidence>
<protein>
    <recommendedName>
        <fullName evidence="9">Pycsar effector protein domain-containing protein</fullName>
    </recommendedName>
</protein>
<feature type="domain" description="Pycsar effector protein" evidence="9">
    <location>
        <begin position="11"/>
        <end position="147"/>
    </location>
</feature>
<feature type="transmembrane region" description="Helical" evidence="8">
    <location>
        <begin position="58"/>
        <end position="76"/>
    </location>
</feature>
<evidence type="ECO:0000256" key="7">
    <source>
        <dbReference type="ARBA" id="ARBA00023136"/>
    </source>
</evidence>
<comment type="caution">
    <text evidence="10">The sequence shown here is derived from an EMBL/GenBank/DDBJ whole genome shotgun (WGS) entry which is preliminary data.</text>
</comment>
<dbReference type="Proteomes" id="UP000823521">
    <property type="component" value="Unassembled WGS sequence"/>
</dbReference>
<keyword evidence="2" id="KW-1003">Cell membrane</keyword>
<reference evidence="10 11" key="1">
    <citation type="submission" date="2019-12" db="EMBL/GenBank/DDBJ databases">
        <title>Whole genome sequencing of endophytic Actinobacterium Micromonospora sp. MPMI6T.</title>
        <authorList>
            <person name="Evv R."/>
            <person name="Podile A.R."/>
        </authorList>
    </citation>
    <scope>NUCLEOTIDE SEQUENCE [LARGE SCALE GENOMIC DNA]</scope>
    <source>
        <strain evidence="10 11">MPMI6</strain>
    </source>
</reference>
<proteinExistence type="predicted"/>
<keyword evidence="7 8" id="KW-0472">Membrane</keyword>
<evidence type="ECO:0000256" key="2">
    <source>
        <dbReference type="ARBA" id="ARBA00022475"/>
    </source>
</evidence>
<evidence type="ECO:0000256" key="8">
    <source>
        <dbReference type="SAM" id="Phobius"/>
    </source>
</evidence>
<keyword evidence="5 8" id="KW-1133">Transmembrane helix</keyword>
<dbReference type="RefSeq" id="WP_208810987.1">
    <property type="nucleotide sequence ID" value="NZ_WVUH01000006.1"/>
</dbReference>
<sequence length="148" mass="14963">MTAPTITPVDAALVAVRAELGRVDNKATALMGFAGAGLSGGLAVLGSGRLGGAATVSAWVGIAALLLGVILLGLAMRPRLSVGWGFMAWAGQEPAEVLQVLGAEEAQRAAHELCTLSRSVLAKYRRVQAGMAFLGLALIDAVVTAALV</sequence>
<evidence type="ECO:0000256" key="6">
    <source>
        <dbReference type="ARBA" id="ARBA00023118"/>
    </source>
</evidence>
<keyword evidence="4" id="KW-0547">Nucleotide-binding</keyword>
<accession>A0ABS3VJZ4</accession>
<evidence type="ECO:0000259" key="9">
    <source>
        <dbReference type="Pfam" id="PF18967"/>
    </source>
</evidence>
<gene>
    <name evidence="10" type="ORF">GSF22_02095</name>
</gene>
<evidence type="ECO:0000256" key="4">
    <source>
        <dbReference type="ARBA" id="ARBA00022741"/>
    </source>
</evidence>
<keyword evidence="3 8" id="KW-0812">Transmembrane</keyword>
<dbReference type="EMBL" id="WVUH01000006">
    <property type="protein sequence ID" value="MBO4204801.1"/>
    <property type="molecule type" value="Genomic_DNA"/>
</dbReference>
<evidence type="ECO:0000256" key="3">
    <source>
        <dbReference type="ARBA" id="ARBA00022692"/>
    </source>
</evidence>
<comment type="subcellular location">
    <subcellularLocation>
        <location evidence="1">Cell membrane</location>
    </subcellularLocation>
</comment>
<dbReference type="Pfam" id="PF18967">
    <property type="entry name" value="PycTM"/>
    <property type="match status" value="1"/>
</dbReference>
<evidence type="ECO:0000256" key="1">
    <source>
        <dbReference type="ARBA" id="ARBA00004236"/>
    </source>
</evidence>
<keyword evidence="6" id="KW-0051">Antiviral defense</keyword>
<feature type="transmembrane region" description="Helical" evidence="8">
    <location>
        <begin position="27"/>
        <end position="46"/>
    </location>
</feature>
<evidence type="ECO:0000256" key="5">
    <source>
        <dbReference type="ARBA" id="ARBA00022989"/>
    </source>
</evidence>